<dbReference type="AlphaFoldDB" id="A0A2N1P1V6"/>
<evidence type="ECO:0000313" key="1">
    <source>
        <dbReference type="EMBL" id="PKK80119.1"/>
    </source>
</evidence>
<proteinExistence type="predicted"/>
<reference evidence="1 2" key="1">
    <citation type="submission" date="2016-04" db="EMBL/GenBank/DDBJ databases">
        <title>Genome analyses suggest a sexual origin of heterokaryosis in a supposedly ancient asexual fungus.</title>
        <authorList>
            <person name="Ropars J."/>
            <person name="Sedzielewska K."/>
            <person name="Noel J."/>
            <person name="Charron P."/>
            <person name="Farinelli L."/>
            <person name="Marton T."/>
            <person name="Kruger M."/>
            <person name="Pelin A."/>
            <person name="Brachmann A."/>
            <person name="Corradi N."/>
        </authorList>
    </citation>
    <scope>NUCLEOTIDE SEQUENCE [LARGE SCALE GENOMIC DNA]</scope>
    <source>
        <strain evidence="1 2">C2</strain>
    </source>
</reference>
<dbReference type="GO" id="GO:0071539">
    <property type="term" value="P:protein localization to centrosome"/>
    <property type="evidence" value="ECO:0007669"/>
    <property type="project" value="InterPro"/>
</dbReference>
<dbReference type="Proteomes" id="UP000233469">
    <property type="component" value="Unassembled WGS sequence"/>
</dbReference>
<reference evidence="1 2" key="2">
    <citation type="submission" date="2017-10" db="EMBL/GenBank/DDBJ databases">
        <title>Extensive intraspecific genome diversity in a model arbuscular mycorrhizal fungus.</title>
        <authorList>
            <person name="Chen E.C.H."/>
            <person name="Morin E."/>
            <person name="Baudet D."/>
            <person name="Noel J."/>
            <person name="Ndikumana S."/>
            <person name="Charron P."/>
            <person name="St-Onge C."/>
            <person name="Giorgi J."/>
            <person name="Grigoriev I.V."/>
            <person name="Roux C."/>
            <person name="Martin F.M."/>
            <person name="Corradi N."/>
        </authorList>
    </citation>
    <scope>NUCLEOTIDE SEQUENCE [LARGE SCALE GENOMIC DNA]</scope>
    <source>
        <strain evidence="1 2">C2</strain>
    </source>
</reference>
<organism evidence="1 2">
    <name type="scientific">Rhizophagus irregularis</name>
    <dbReference type="NCBI Taxonomy" id="588596"/>
    <lineage>
        <taxon>Eukaryota</taxon>
        <taxon>Fungi</taxon>
        <taxon>Fungi incertae sedis</taxon>
        <taxon>Mucoromycota</taxon>
        <taxon>Glomeromycotina</taxon>
        <taxon>Glomeromycetes</taxon>
        <taxon>Glomerales</taxon>
        <taxon>Glomeraceae</taxon>
        <taxon>Rhizophagus</taxon>
    </lineage>
</organism>
<comment type="caution">
    <text evidence="1">The sequence shown here is derived from an EMBL/GenBank/DDBJ whole genome shotgun (WGS) entry which is preliminary data.</text>
</comment>
<gene>
    <name evidence="1" type="ORF">RhiirC2_223255</name>
</gene>
<dbReference type="VEuPathDB" id="FungiDB:RhiirA1_416661"/>
<dbReference type="GO" id="GO:0005737">
    <property type="term" value="C:cytoplasm"/>
    <property type="evidence" value="ECO:0007669"/>
    <property type="project" value="TreeGrafter"/>
</dbReference>
<dbReference type="EMBL" id="LLXL01000023">
    <property type="protein sequence ID" value="PKK80119.1"/>
    <property type="molecule type" value="Genomic_DNA"/>
</dbReference>
<dbReference type="Gene3D" id="2.60.40.10">
    <property type="entry name" value="Immunoglobulins"/>
    <property type="match status" value="1"/>
</dbReference>
<dbReference type="GO" id="GO:0090222">
    <property type="term" value="P:centrosome-templated microtubule nucleation"/>
    <property type="evidence" value="ECO:0007669"/>
    <property type="project" value="InterPro"/>
</dbReference>
<dbReference type="VEuPathDB" id="FungiDB:FUN_023001"/>
<sequence length="194" mass="21488">MKTSGFLRPGQTEKVVVSFRPVIVGTYHQNFMLEDSMNAEGAGGLGGVSVRIQGEGKVDASTSVRPDIKRSTSSRAKDFEVSETEVNIPATRVGKRRSVGIKIRNPSSQLIRIKCKIELNNCTNESSAALSIPLSSVQIKPHAFVLLPVRFQPKEIGEIRGIVKLQAVGRTEIEIDIYQNYNEFTRNSHHPFHD</sequence>
<dbReference type="InterPro" id="IPR039103">
    <property type="entry name" value="Spd-2/CEP192"/>
</dbReference>
<dbReference type="PANTHER" id="PTHR16029">
    <property type="entry name" value="CENTROSOMAL PROTEIN OF 192 KDA"/>
    <property type="match status" value="1"/>
</dbReference>
<dbReference type="VEuPathDB" id="FungiDB:RhiirFUN_001063"/>
<name>A0A2N1P1V6_9GLOM</name>
<dbReference type="GO" id="GO:0019901">
    <property type="term" value="F:protein kinase binding"/>
    <property type="evidence" value="ECO:0007669"/>
    <property type="project" value="TreeGrafter"/>
</dbReference>
<accession>A0A2N1P1V6</accession>
<dbReference type="InterPro" id="IPR013783">
    <property type="entry name" value="Ig-like_fold"/>
</dbReference>
<dbReference type="GO" id="GO:0090307">
    <property type="term" value="P:mitotic spindle assembly"/>
    <property type="evidence" value="ECO:0007669"/>
    <property type="project" value="TreeGrafter"/>
</dbReference>
<evidence type="ECO:0000313" key="2">
    <source>
        <dbReference type="Proteomes" id="UP000233469"/>
    </source>
</evidence>
<dbReference type="GO" id="GO:0005814">
    <property type="term" value="C:centriole"/>
    <property type="evidence" value="ECO:0007669"/>
    <property type="project" value="TreeGrafter"/>
</dbReference>
<protein>
    <submittedName>
        <fullName evidence="1">Uncharacterized protein</fullName>
    </submittedName>
</protein>
<dbReference type="PANTHER" id="PTHR16029:SF11">
    <property type="entry name" value="CENTROSOMAL PROTEIN OF 192 KDA"/>
    <property type="match status" value="1"/>
</dbReference>